<feature type="region of interest" description="Disordered" evidence="1">
    <location>
        <begin position="1"/>
        <end position="22"/>
    </location>
</feature>
<dbReference type="EMBL" id="SPHZ02000003">
    <property type="protein sequence ID" value="KAF0925801.1"/>
    <property type="molecule type" value="Genomic_DNA"/>
</dbReference>
<keyword evidence="3" id="KW-1185">Reference proteome</keyword>
<dbReference type="AlphaFoldDB" id="A0A6G1EME9"/>
<feature type="compositionally biased region" description="Basic residues" evidence="1">
    <location>
        <begin position="37"/>
        <end position="46"/>
    </location>
</feature>
<accession>A0A6G1EME9</accession>
<proteinExistence type="predicted"/>
<reference evidence="2 3" key="1">
    <citation type="submission" date="2019-11" db="EMBL/GenBank/DDBJ databases">
        <title>Whole genome sequence of Oryza granulata.</title>
        <authorList>
            <person name="Li W."/>
        </authorList>
    </citation>
    <scope>NUCLEOTIDE SEQUENCE [LARGE SCALE GENOMIC DNA]</scope>
    <source>
        <strain evidence="3">cv. Menghai</strain>
        <tissue evidence="2">Leaf</tissue>
    </source>
</reference>
<dbReference type="Proteomes" id="UP000479710">
    <property type="component" value="Unassembled WGS sequence"/>
</dbReference>
<feature type="compositionally biased region" description="Basic and acidic residues" evidence="1">
    <location>
        <begin position="72"/>
        <end position="84"/>
    </location>
</feature>
<protein>
    <recommendedName>
        <fullName evidence="4">DUF834 domain-containing protein</fullName>
    </recommendedName>
</protein>
<evidence type="ECO:0008006" key="4">
    <source>
        <dbReference type="Google" id="ProtNLM"/>
    </source>
</evidence>
<name>A0A6G1EME9_9ORYZ</name>
<sequence length="84" mass="9043">MATSSPSLALTGVRSWGTGWTASPWREVTGDRRRLAAKGLRRRGRGRMTVASDGLPRASRERNKGGGRGVHGGREEGGRPTEEN</sequence>
<evidence type="ECO:0000313" key="3">
    <source>
        <dbReference type="Proteomes" id="UP000479710"/>
    </source>
</evidence>
<evidence type="ECO:0000313" key="2">
    <source>
        <dbReference type="EMBL" id="KAF0925801.1"/>
    </source>
</evidence>
<evidence type="ECO:0000256" key="1">
    <source>
        <dbReference type="SAM" id="MobiDB-lite"/>
    </source>
</evidence>
<organism evidence="2 3">
    <name type="scientific">Oryza meyeriana var. granulata</name>
    <dbReference type="NCBI Taxonomy" id="110450"/>
    <lineage>
        <taxon>Eukaryota</taxon>
        <taxon>Viridiplantae</taxon>
        <taxon>Streptophyta</taxon>
        <taxon>Embryophyta</taxon>
        <taxon>Tracheophyta</taxon>
        <taxon>Spermatophyta</taxon>
        <taxon>Magnoliopsida</taxon>
        <taxon>Liliopsida</taxon>
        <taxon>Poales</taxon>
        <taxon>Poaceae</taxon>
        <taxon>BOP clade</taxon>
        <taxon>Oryzoideae</taxon>
        <taxon>Oryzeae</taxon>
        <taxon>Oryzinae</taxon>
        <taxon>Oryza</taxon>
        <taxon>Oryza meyeriana</taxon>
    </lineage>
</organism>
<gene>
    <name evidence="2" type="ORF">E2562_018457</name>
</gene>
<feature type="region of interest" description="Disordered" evidence="1">
    <location>
        <begin position="37"/>
        <end position="84"/>
    </location>
</feature>
<comment type="caution">
    <text evidence="2">The sequence shown here is derived from an EMBL/GenBank/DDBJ whole genome shotgun (WGS) entry which is preliminary data.</text>
</comment>